<evidence type="ECO:0000313" key="3">
    <source>
        <dbReference type="Proteomes" id="UP000440578"/>
    </source>
</evidence>
<feature type="region of interest" description="Disordered" evidence="1">
    <location>
        <begin position="397"/>
        <end position="429"/>
    </location>
</feature>
<feature type="compositionally biased region" description="Pro residues" evidence="1">
    <location>
        <begin position="404"/>
        <end position="414"/>
    </location>
</feature>
<dbReference type="AlphaFoldDB" id="A0A6A4V1X5"/>
<feature type="compositionally biased region" description="Low complexity" evidence="1">
    <location>
        <begin position="688"/>
        <end position="708"/>
    </location>
</feature>
<gene>
    <name evidence="2" type="ORF">FJT64_011501</name>
</gene>
<name>A0A6A4V1X5_AMPAM</name>
<proteinExistence type="predicted"/>
<dbReference type="Proteomes" id="UP000440578">
    <property type="component" value="Unassembled WGS sequence"/>
</dbReference>
<evidence type="ECO:0000313" key="2">
    <source>
        <dbReference type="EMBL" id="KAF0290287.1"/>
    </source>
</evidence>
<evidence type="ECO:0000256" key="1">
    <source>
        <dbReference type="SAM" id="MobiDB-lite"/>
    </source>
</evidence>
<dbReference type="EMBL" id="VIIS01001967">
    <property type="protein sequence ID" value="KAF0290287.1"/>
    <property type="molecule type" value="Genomic_DNA"/>
</dbReference>
<sequence>MDRRRTHCTRSQSAQDTVEDHSTSRAHSRANVHKPDEGKQPSPSSLTKEQEKLLDLLAEAGAEKLVASLRRQGSTKSGQEECECGEVAPPGTVVGLTGLAALLIYVLSIQTIGSSKGSGSGRAIKPNSYGHMETLLSALVTEHLSETARWSVARPEPMFPGFTWAEYRAGKLLAPPTTAAPVPGLRSGAARRVDTVTGQKRKRLRPVTKDGLLARVERWLRGRGRLVYRPVNGTKPSPPDCECSLRHLLDVLGYVPLAVLLGYSTTLSTTALATAGAGGGTAIDVTINDADTITNSNNNAPTLTNTDSDVITNTAQGNPINTNTNTASNQDSDMITNMAGGRALTYRRRKSRRRSRASRLLNSVTAVVLLPREMGPPADRPQPRLTTLWDVMTAGEHRGAVSRPPVPPPSVQPPPRERPAVQRAGGYRPTSPPSVCYCTDTKVASVAAAGVSALFSLAVFVAARAALSGSQLGLGGLTLEVRRAQRRSLSDPPNAGELRPSRLRLEQLGRLRPLKLPEPSGPIFANSAVPLRLLGSEGLLGALLRRQPALGPPLVRAGQLTRPRLPAGLQKAAASLGRVLELALRPGTATDGPERRGAPPPAPRCRCPGGGVLKEALGLLPLAAALGYSASTAASAAAQAARGGSASAASTPVVTVIPGGGITTTESNTPSVTNSGTDTVTTSALATSTNANNNDLTSNNNDLITNNNSPGAGR</sequence>
<comment type="caution">
    <text evidence="2">The sequence shown here is derived from an EMBL/GenBank/DDBJ whole genome shotgun (WGS) entry which is preliminary data.</text>
</comment>
<feature type="region of interest" description="Disordered" evidence="1">
    <location>
        <begin position="1"/>
        <end position="49"/>
    </location>
</feature>
<keyword evidence="3" id="KW-1185">Reference proteome</keyword>
<feature type="region of interest" description="Disordered" evidence="1">
    <location>
        <begin position="688"/>
        <end position="714"/>
    </location>
</feature>
<dbReference type="OrthoDB" id="10067455at2759"/>
<reference evidence="2 3" key="1">
    <citation type="submission" date="2019-07" db="EMBL/GenBank/DDBJ databases">
        <title>Draft genome assembly of a fouling barnacle, Amphibalanus amphitrite (Darwin, 1854): The first reference genome for Thecostraca.</title>
        <authorList>
            <person name="Kim W."/>
        </authorList>
    </citation>
    <scope>NUCLEOTIDE SEQUENCE [LARGE SCALE GENOMIC DNA]</scope>
    <source>
        <strain evidence="2">SNU_AA5</strain>
        <tissue evidence="2">Soma without cirri and trophi</tissue>
    </source>
</reference>
<protein>
    <submittedName>
        <fullName evidence="2">Uncharacterized protein</fullName>
    </submittedName>
</protein>
<accession>A0A6A4V1X5</accession>
<organism evidence="2 3">
    <name type="scientific">Amphibalanus amphitrite</name>
    <name type="common">Striped barnacle</name>
    <name type="synonym">Balanus amphitrite</name>
    <dbReference type="NCBI Taxonomy" id="1232801"/>
    <lineage>
        <taxon>Eukaryota</taxon>
        <taxon>Metazoa</taxon>
        <taxon>Ecdysozoa</taxon>
        <taxon>Arthropoda</taxon>
        <taxon>Crustacea</taxon>
        <taxon>Multicrustacea</taxon>
        <taxon>Cirripedia</taxon>
        <taxon>Thoracica</taxon>
        <taxon>Thoracicalcarea</taxon>
        <taxon>Balanomorpha</taxon>
        <taxon>Balanoidea</taxon>
        <taxon>Balanidae</taxon>
        <taxon>Amphibalaninae</taxon>
        <taxon>Amphibalanus</taxon>
    </lineage>
</organism>
<feature type="region of interest" description="Disordered" evidence="1">
    <location>
        <begin position="315"/>
        <end position="334"/>
    </location>
</feature>